<dbReference type="EMBL" id="MDYQ01000657">
    <property type="protein sequence ID" value="PRP73224.1"/>
    <property type="molecule type" value="Genomic_DNA"/>
</dbReference>
<keyword evidence="2" id="KW-1185">Reference proteome</keyword>
<evidence type="ECO:0000313" key="1">
    <source>
        <dbReference type="EMBL" id="PRP73224.1"/>
    </source>
</evidence>
<accession>A0A2P6MNC1</accession>
<sequence length="475" mass="54523">DTFHIIQRICKFMPKAHPDFYAARRHMSRILKKINKGRYRTEEEIQNAFQRWIDEWSDDSLASPMSEVDMILTTADLEAGVEPRSVKRLSAVATPSAVHCVNIQMEDPVLTGLMNLIDCEYTQGTSPIENFNNVLASFRPRSQGYISLPSLKMSLQMAVFHYDIAYMYERFSTTIDTFHIIQRICKFMPKAHPDFYAARRHMSRILKKINKGRYRTEEEIQNAFQRWIDEWSDDSLASPMSEVDMILTTADLEAGVEPRSVKRLSAVATPSAVHCVNIQMEDPVLTGLMNLIDCEYTQGTSPIENFNNVLASFRPRSQGYISLPSLKMSLQMAVFQFNLTKDTKIDKQAGKNAERFRMMRYLTDIHRPHVIFATANVDDWTLEKAVDMGYRTKGDSTKWSHEHEKALTNGLQQMRVDKKRSHTVDPYWYMTSTFLGMELNTAAVKKSYMCLTEAAAEAIDEMGDIDDSDSDDDDD</sequence>
<reference evidence="1 2" key="1">
    <citation type="journal article" date="2018" name="Genome Biol. Evol.">
        <title>Multiple Roots of Fruiting Body Formation in Amoebozoa.</title>
        <authorList>
            <person name="Hillmann F."/>
            <person name="Forbes G."/>
            <person name="Novohradska S."/>
            <person name="Ferling I."/>
            <person name="Riege K."/>
            <person name="Groth M."/>
            <person name="Westermann M."/>
            <person name="Marz M."/>
            <person name="Spaller T."/>
            <person name="Winckler T."/>
            <person name="Schaap P."/>
            <person name="Glockner G."/>
        </authorList>
    </citation>
    <scope>NUCLEOTIDE SEQUENCE [LARGE SCALE GENOMIC DNA]</scope>
    <source>
        <strain evidence="1 2">Jena</strain>
    </source>
</reference>
<dbReference type="InParanoid" id="A0A2P6MNC1"/>
<organism evidence="1 2">
    <name type="scientific">Planoprotostelium fungivorum</name>
    <dbReference type="NCBI Taxonomy" id="1890364"/>
    <lineage>
        <taxon>Eukaryota</taxon>
        <taxon>Amoebozoa</taxon>
        <taxon>Evosea</taxon>
        <taxon>Variosea</taxon>
        <taxon>Cavosteliida</taxon>
        <taxon>Cavosteliaceae</taxon>
        <taxon>Planoprotostelium</taxon>
    </lineage>
</organism>
<dbReference type="Proteomes" id="UP000241769">
    <property type="component" value="Unassembled WGS sequence"/>
</dbReference>
<evidence type="ECO:0000313" key="2">
    <source>
        <dbReference type="Proteomes" id="UP000241769"/>
    </source>
</evidence>
<proteinExistence type="predicted"/>
<gene>
    <name evidence="1" type="ORF">PROFUN_16815</name>
</gene>
<dbReference type="AlphaFoldDB" id="A0A2P6MNC1"/>
<protein>
    <submittedName>
        <fullName evidence="1">Uncharacterized protein</fullName>
    </submittedName>
</protein>
<comment type="caution">
    <text evidence="1">The sequence shown here is derived from an EMBL/GenBank/DDBJ whole genome shotgun (WGS) entry which is preliminary data.</text>
</comment>
<name>A0A2P6MNC1_9EUKA</name>
<feature type="non-terminal residue" evidence="1">
    <location>
        <position position="1"/>
    </location>
</feature>